<dbReference type="AlphaFoldDB" id="A0A0V1HHG5"/>
<protein>
    <submittedName>
        <fullName evidence="1">Uncharacterized protein</fullName>
    </submittedName>
</protein>
<name>A0A0V1HHG5_9BILA</name>
<comment type="caution">
    <text evidence="1">The sequence shown here is derived from an EMBL/GenBank/DDBJ whole genome shotgun (WGS) entry which is preliminary data.</text>
</comment>
<evidence type="ECO:0000313" key="2">
    <source>
        <dbReference type="Proteomes" id="UP000055024"/>
    </source>
</evidence>
<reference evidence="1 2" key="1">
    <citation type="submission" date="2015-01" db="EMBL/GenBank/DDBJ databases">
        <title>Evolution of Trichinella species and genotypes.</title>
        <authorList>
            <person name="Korhonen P.K."/>
            <person name="Edoardo P."/>
            <person name="Giuseppe L.R."/>
            <person name="Gasser R.B."/>
        </authorList>
    </citation>
    <scope>NUCLEOTIDE SEQUENCE [LARGE SCALE GENOMIC DNA]</scope>
    <source>
        <strain evidence="1">ISS1029</strain>
    </source>
</reference>
<dbReference type="Proteomes" id="UP000055024">
    <property type="component" value="Unassembled WGS sequence"/>
</dbReference>
<dbReference type="EMBL" id="JYDP01000075">
    <property type="protein sequence ID" value="KRZ09237.1"/>
    <property type="molecule type" value="Genomic_DNA"/>
</dbReference>
<organism evidence="1 2">
    <name type="scientific">Trichinella zimbabwensis</name>
    <dbReference type="NCBI Taxonomy" id="268475"/>
    <lineage>
        <taxon>Eukaryota</taxon>
        <taxon>Metazoa</taxon>
        <taxon>Ecdysozoa</taxon>
        <taxon>Nematoda</taxon>
        <taxon>Enoplea</taxon>
        <taxon>Dorylaimia</taxon>
        <taxon>Trichinellida</taxon>
        <taxon>Trichinellidae</taxon>
        <taxon>Trichinella</taxon>
    </lineage>
</organism>
<proteinExistence type="predicted"/>
<evidence type="ECO:0000313" key="1">
    <source>
        <dbReference type="EMBL" id="KRZ09237.1"/>
    </source>
</evidence>
<keyword evidence="2" id="KW-1185">Reference proteome</keyword>
<dbReference type="OrthoDB" id="5919900at2759"/>
<accession>A0A0V1HHG5</accession>
<gene>
    <name evidence="1" type="ORF">T11_8743</name>
</gene>
<sequence>MPIRTRGNGLHHDPSGDCSSSLDMVSQTVIDMSGIVKQSFSLTSFLSRSVYVSCFGELITRNLFKRSFLICQYLCYDGPFWDDARLHHGDVTGVLELECQRSTVGGSVVVRVARDFALLFANLSPERIKRFLKDQP</sequence>